<feature type="domain" description="Ras-GAP" evidence="3">
    <location>
        <begin position="63"/>
        <end position="250"/>
    </location>
</feature>
<dbReference type="Proteomes" id="UP000014680">
    <property type="component" value="Unassembled WGS sequence"/>
</dbReference>
<dbReference type="CDD" id="cd04519">
    <property type="entry name" value="RasGAP"/>
    <property type="match status" value="1"/>
</dbReference>
<sequence length="491" mass="55791">MKKRIGGIRKVSDIPANAPQVAESISIITKTPREENSGFIFWEMCRTYDFYLLRLMMRHSTSTVPEFWDSLRDLFEESGQIYRVLSEELEFDVSNTSEEQFLLRANSGATHLLSSVMRRDLTSLLEKHMNPIIQSVNHITDEINLDQDASNFSESTSTISELLRLHCTRFLTLGTDIPKEIKYIFARLRTAVEKKFAGSGTRAIAIIIFHRLITPALISPANYNSCLITPTENAKKVLMTLAKIYQSFIQQGQEPLKKTMAVFNQYVESMYDPMNKFLDSISVETKEPDMHKSPILSRQILDNACEKCRAVVCSATQQVLGNLVTKSLEDGKQIVLEHFLALMCEDWSNKEALKELQQPKSLALFNDEIDRSYNEVTEGFEKTVMMRIKKINELSDEIFYLRSIIEECCNRNGTDFEKVIEEYQPYTPLPPPVYTEERCGKGILELDEYSLRDVASKISYMGSNPNSTASNSAIEGSMGKSDATGSEQLAE</sequence>
<dbReference type="PANTHER" id="PTHR10194:SF151">
    <property type="entry name" value="NEUROFIBROMIN-A"/>
    <property type="match status" value="1"/>
</dbReference>
<dbReference type="AlphaFoldDB" id="A0A0A1U545"/>
<organism evidence="4 5">
    <name type="scientific">Entamoeba invadens IP1</name>
    <dbReference type="NCBI Taxonomy" id="370355"/>
    <lineage>
        <taxon>Eukaryota</taxon>
        <taxon>Amoebozoa</taxon>
        <taxon>Evosea</taxon>
        <taxon>Archamoebae</taxon>
        <taxon>Mastigamoebida</taxon>
        <taxon>Entamoebidae</taxon>
        <taxon>Entamoeba</taxon>
    </lineage>
</organism>
<dbReference type="KEGG" id="eiv:EIN_390450"/>
<feature type="compositionally biased region" description="Polar residues" evidence="2">
    <location>
        <begin position="462"/>
        <end position="474"/>
    </location>
</feature>
<dbReference type="OrthoDB" id="28015at2759"/>
<reference evidence="4 5" key="1">
    <citation type="submission" date="2012-10" db="EMBL/GenBank/DDBJ databases">
        <authorList>
            <person name="Zafar N."/>
            <person name="Inman J."/>
            <person name="Hall N."/>
            <person name="Lorenzi H."/>
            <person name="Caler E."/>
        </authorList>
    </citation>
    <scope>NUCLEOTIDE SEQUENCE [LARGE SCALE GENOMIC DNA]</scope>
    <source>
        <strain evidence="4 5">IP1</strain>
    </source>
</reference>
<dbReference type="PANTHER" id="PTHR10194">
    <property type="entry name" value="RAS GTPASE-ACTIVATING PROTEINS"/>
    <property type="match status" value="1"/>
</dbReference>
<protein>
    <recommendedName>
        <fullName evidence="3">Ras-GAP domain-containing protein</fullName>
    </recommendedName>
</protein>
<dbReference type="InterPro" id="IPR039360">
    <property type="entry name" value="Ras_GTPase"/>
</dbReference>
<dbReference type="GeneID" id="14888460"/>
<dbReference type="PROSITE" id="PS50018">
    <property type="entry name" value="RAS_GTPASE_ACTIV_2"/>
    <property type="match status" value="1"/>
</dbReference>
<dbReference type="InterPro" id="IPR008936">
    <property type="entry name" value="Rho_GTPase_activation_prot"/>
</dbReference>
<dbReference type="VEuPathDB" id="AmoebaDB:EIN_390450"/>
<evidence type="ECO:0000313" key="4">
    <source>
        <dbReference type="EMBL" id="ELP89430.1"/>
    </source>
</evidence>
<keyword evidence="5" id="KW-1185">Reference proteome</keyword>
<keyword evidence="1" id="KW-0343">GTPase activation</keyword>
<dbReference type="Gene3D" id="1.10.506.10">
    <property type="entry name" value="GTPase Activation - p120gap, domain 1"/>
    <property type="match status" value="1"/>
</dbReference>
<dbReference type="SMART" id="SM00323">
    <property type="entry name" value="RasGAP"/>
    <property type="match status" value="1"/>
</dbReference>
<dbReference type="OMA" id="IENEMEC"/>
<feature type="region of interest" description="Disordered" evidence="2">
    <location>
        <begin position="462"/>
        <end position="491"/>
    </location>
</feature>
<name>A0A0A1U545_ENTIV</name>
<proteinExistence type="predicted"/>
<accession>A0A0A1U545</accession>
<evidence type="ECO:0000313" key="5">
    <source>
        <dbReference type="Proteomes" id="UP000014680"/>
    </source>
</evidence>
<evidence type="ECO:0000256" key="2">
    <source>
        <dbReference type="SAM" id="MobiDB-lite"/>
    </source>
</evidence>
<evidence type="ECO:0000256" key="1">
    <source>
        <dbReference type="ARBA" id="ARBA00022468"/>
    </source>
</evidence>
<evidence type="ECO:0000259" key="3">
    <source>
        <dbReference type="PROSITE" id="PS50018"/>
    </source>
</evidence>
<dbReference type="RefSeq" id="XP_004256201.1">
    <property type="nucleotide sequence ID" value="XM_004256153.1"/>
</dbReference>
<dbReference type="EMBL" id="KB206629">
    <property type="protein sequence ID" value="ELP89430.1"/>
    <property type="molecule type" value="Genomic_DNA"/>
</dbReference>
<dbReference type="InterPro" id="IPR001936">
    <property type="entry name" value="RasGAP_dom"/>
</dbReference>
<dbReference type="GO" id="GO:0005096">
    <property type="term" value="F:GTPase activator activity"/>
    <property type="evidence" value="ECO:0007669"/>
    <property type="project" value="UniProtKB-KW"/>
</dbReference>
<dbReference type="SUPFAM" id="SSF48350">
    <property type="entry name" value="GTPase activation domain, GAP"/>
    <property type="match status" value="1"/>
</dbReference>
<dbReference type="Pfam" id="PF00616">
    <property type="entry name" value="RasGAP"/>
    <property type="match status" value="1"/>
</dbReference>
<gene>
    <name evidence="4" type="ORF">EIN_390450</name>
</gene>